<dbReference type="SMART" id="SM00347">
    <property type="entry name" value="HTH_MARR"/>
    <property type="match status" value="1"/>
</dbReference>
<evidence type="ECO:0000256" key="1">
    <source>
        <dbReference type="ARBA" id="ARBA00023015"/>
    </source>
</evidence>
<reference evidence="5" key="1">
    <citation type="submission" date="2019-08" db="EMBL/GenBank/DDBJ databases">
        <authorList>
            <person name="Kucharzyk K."/>
            <person name="Murdoch R.W."/>
            <person name="Higgins S."/>
            <person name="Loffler F."/>
        </authorList>
    </citation>
    <scope>NUCLEOTIDE SEQUENCE</scope>
</reference>
<dbReference type="PROSITE" id="PS50995">
    <property type="entry name" value="HTH_MARR_2"/>
    <property type="match status" value="1"/>
</dbReference>
<dbReference type="GO" id="GO:0003677">
    <property type="term" value="F:DNA binding"/>
    <property type="evidence" value="ECO:0007669"/>
    <property type="project" value="UniProtKB-KW"/>
</dbReference>
<sequence>MEVRRQKREYSAGEIGRAFSSLAHTYNICMQLTLGKYGLYPGQPQVLFALKELGRPTQNELAEYLGVGKASAGISVRRLESGGFVKRTRDKKDTRCIRIYLTPKGQEYARWCSIDYDMFFTTMMENFSSEEKSASFAMLTRMETSLKALRDRLES</sequence>
<dbReference type="InterPro" id="IPR036390">
    <property type="entry name" value="WH_DNA-bd_sf"/>
</dbReference>
<gene>
    <name evidence="5" type="ORF">SDC9_144925</name>
</gene>
<proteinExistence type="predicted"/>
<organism evidence="5">
    <name type="scientific">bioreactor metagenome</name>
    <dbReference type="NCBI Taxonomy" id="1076179"/>
    <lineage>
        <taxon>unclassified sequences</taxon>
        <taxon>metagenomes</taxon>
        <taxon>ecological metagenomes</taxon>
    </lineage>
</organism>
<protein>
    <recommendedName>
        <fullName evidence="4">HTH marR-type domain-containing protein</fullName>
    </recommendedName>
</protein>
<accession>A0A645E9E1</accession>
<dbReference type="InterPro" id="IPR000835">
    <property type="entry name" value="HTH_MarR-typ"/>
</dbReference>
<dbReference type="PANTHER" id="PTHR42756">
    <property type="entry name" value="TRANSCRIPTIONAL REGULATOR, MARR"/>
    <property type="match status" value="1"/>
</dbReference>
<dbReference type="EMBL" id="VSSQ01043975">
    <property type="protein sequence ID" value="MPM97748.1"/>
    <property type="molecule type" value="Genomic_DNA"/>
</dbReference>
<dbReference type="Gene3D" id="1.10.10.10">
    <property type="entry name" value="Winged helix-like DNA-binding domain superfamily/Winged helix DNA-binding domain"/>
    <property type="match status" value="1"/>
</dbReference>
<name>A0A645E9E1_9ZZZZ</name>
<dbReference type="PRINTS" id="PR00598">
    <property type="entry name" value="HTHMARR"/>
</dbReference>
<dbReference type="PANTHER" id="PTHR42756:SF1">
    <property type="entry name" value="TRANSCRIPTIONAL REPRESSOR OF EMRAB OPERON"/>
    <property type="match status" value="1"/>
</dbReference>
<dbReference type="Pfam" id="PF12802">
    <property type="entry name" value="MarR_2"/>
    <property type="match status" value="1"/>
</dbReference>
<feature type="domain" description="HTH marR-type" evidence="4">
    <location>
        <begin position="1"/>
        <end position="144"/>
    </location>
</feature>
<evidence type="ECO:0000259" key="4">
    <source>
        <dbReference type="PROSITE" id="PS50995"/>
    </source>
</evidence>
<keyword evidence="1" id="KW-0805">Transcription regulation</keyword>
<dbReference type="SUPFAM" id="SSF46785">
    <property type="entry name" value="Winged helix' DNA-binding domain"/>
    <property type="match status" value="1"/>
</dbReference>
<dbReference type="GO" id="GO:0003700">
    <property type="term" value="F:DNA-binding transcription factor activity"/>
    <property type="evidence" value="ECO:0007669"/>
    <property type="project" value="InterPro"/>
</dbReference>
<keyword evidence="3" id="KW-0804">Transcription</keyword>
<dbReference type="AlphaFoldDB" id="A0A645E9E1"/>
<evidence type="ECO:0000256" key="3">
    <source>
        <dbReference type="ARBA" id="ARBA00023163"/>
    </source>
</evidence>
<dbReference type="InterPro" id="IPR036388">
    <property type="entry name" value="WH-like_DNA-bd_sf"/>
</dbReference>
<comment type="caution">
    <text evidence="5">The sequence shown here is derived from an EMBL/GenBank/DDBJ whole genome shotgun (WGS) entry which is preliminary data.</text>
</comment>
<evidence type="ECO:0000313" key="5">
    <source>
        <dbReference type="EMBL" id="MPM97748.1"/>
    </source>
</evidence>
<keyword evidence="2" id="KW-0238">DNA-binding</keyword>
<evidence type="ECO:0000256" key="2">
    <source>
        <dbReference type="ARBA" id="ARBA00023125"/>
    </source>
</evidence>